<feature type="compositionally biased region" description="Pro residues" evidence="1">
    <location>
        <begin position="66"/>
        <end position="76"/>
    </location>
</feature>
<proteinExistence type="predicted"/>
<dbReference type="EMBL" id="CP097502">
    <property type="protein sequence ID" value="URD76405.1"/>
    <property type="molecule type" value="Genomic_DNA"/>
</dbReference>
<gene>
    <name evidence="2" type="ORF">MUK42_34574</name>
</gene>
<organism evidence="2 3">
    <name type="scientific">Musa troglodytarum</name>
    <name type="common">fe'i banana</name>
    <dbReference type="NCBI Taxonomy" id="320322"/>
    <lineage>
        <taxon>Eukaryota</taxon>
        <taxon>Viridiplantae</taxon>
        <taxon>Streptophyta</taxon>
        <taxon>Embryophyta</taxon>
        <taxon>Tracheophyta</taxon>
        <taxon>Spermatophyta</taxon>
        <taxon>Magnoliopsida</taxon>
        <taxon>Liliopsida</taxon>
        <taxon>Zingiberales</taxon>
        <taxon>Musaceae</taxon>
        <taxon>Musa</taxon>
    </lineage>
</organism>
<feature type="compositionally biased region" description="Basic and acidic residues" evidence="1">
    <location>
        <begin position="152"/>
        <end position="164"/>
    </location>
</feature>
<protein>
    <submittedName>
        <fullName evidence="2">Uncharacterized protein</fullName>
    </submittedName>
</protein>
<evidence type="ECO:0000313" key="2">
    <source>
        <dbReference type="EMBL" id="URD76405.1"/>
    </source>
</evidence>
<accession>A0A9E7EFG5</accession>
<feature type="region of interest" description="Disordered" evidence="1">
    <location>
        <begin position="55"/>
        <end position="76"/>
    </location>
</feature>
<evidence type="ECO:0000313" key="3">
    <source>
        <dbReference type="Proteomes" id="UP001055439"/>
    </source>
</evidence>
<evidence type="ECO:0000256" key="1">
    <source>
        <dbReference type="SAM" id="MobiDB-lite"/>
    </source>
</evidence>
<dbReference type="AlphaFoldDB" id="A0A9E7EFG5"/>
<name>A0A9E7EFG5_9LILI</name>
<feature type="region of interest" description="Disordered" evidence="1">
    <location>
        <begin position="107"/>
        <end position="164"/>
    </location>
</feature>
<feature type="compositionally biased region" description="Gly residues" evidence="1">
    <location>
        <begin position="133"/>
        <end position="151"/>
    </location>
</feature>
<reference evidence="2" key="1">
    <citation type="submission" date="2022-05" db="EMBL/GenBank/DDBJ databases">
        <title>The Musa troglodytarum L. genome provides insights into the mechanism of non-climacteric behaviour and enrichment of carotenoids.</title>
        <authorList>
            <person name="Wang J."/>
        </authorList>
    </citation>
    <scope>NUCLEOTIDE SEQUENCE</scope>
    <source>
        <tissue evidence="2">Leaf</tissue>
    </source>
</reference>
<sequence>MPPSRPPPGVPFAFQCHPTQPLLTGGKWPFLLAAAALGVACGAIWPRLWGPPPFQPQLQPRRRPPRPPPLPFPHPLPRATLRRSMILVDGDFQSLFLAIKGGDTVASEERFNPSSSPSTMARRKPPLPPVRRGGVGATLYGEGGGGDAGRWGGDDVAGRSRGEPDKVAMMLATVARRGDGSGCGVARGGSRWRRRWTEVDD</sequence>
<keyword evidence="3" id="KW-1185">Reference proteome</keyword>
<dbReference type="Proteomes" id="UP001055439">
    <property type="component" value="Chromosome 1"/>
</dbReference>